<protein>
    <submittedName>
        <fullName evidence="2">Uncharacterized protein</fullName>
    </submittedName>
</protein>
<reference evidence="2" key="2">
    <citation type="journal article" date="2018" name="ISME J.">
        <title>A dynamic microbial community with high functional redundancy inhabits the cold, oxic subseafloor aquifer.</title>
        <authorList>
            <person name="Tully B.J."/>
            <person name="Wheat C.G."/>
            <person name="Glazer B.T."/>
            <person name="Huber J.A."/>
        </authorList>
    </citation>
    <scope>NUCLEOTIDE SEQUENCE</scope>
    <source>
        <strain evidence="2">NORP83</strain>
    </source>
</reference>
<comment type="caution">
    <text evidence="2">The sequence shown here is derived from an EMBL/GenBank/DDBJ whole genome shotgun (WGS) entry which is preliminary data.</text>
</comment>
<sequence length="67" mass="7915">MYFVKYKYGNNLINQNNLSPRQIKSAEIPKTTYRSKKIKINYTIVWLYSLPAANCPITLINFIFIQI</sequence>
<accession>A0A2A4YS99</accession>
<proteinExistence type="predicted"/>
<name>A0A2A4YS99_9PROT</name>
<gene>
    <name evidence="2" type="ORF">COB13_15395</name>
</gene>
<keyword evidence="1" id="KW-0472">Membrane</keyword>
<organism evidence="2">
    <name type="scientific">OCS116 cluster bacterium</name>
    <dbReference type="NCBI Taxonomy" id="2030921"/>
    <lineage>
        <taxon>Bacteria</taxon>
        <taxon>Pseudomonadati</taxon>
        <taxon>Pseudomonadota</taxon>
        <taxon>Alphaproteobacteria</taxon>
        <taxon>OCS116 cluster</taxon>
    </lineage>
</organism>
<dbReference type="AlphaFoldDB" id="A0A2A4YS99"/>
<dbReference type="EMBL" id="NVUS01000028">
    <property type="protein sequence ID" value="PCI97601.1"/>
    <property type="molecule type" value="Genomic_DNA"/>
</dbReference>
<keyword evidence="1" id="KW-0812">Transmembrane</keyword>
<reference key="1">
    <citation type="submission" date="2017-08" db="EMBL/GenBank/DDBJ databases">
        <title>A dynamic microbial community with high functional redundancy inhabits the cold, oxic subseafloor aquifer.</title>
        <authorList>
            <person name="Tully B.J."/>
            <person name="Wheat C.G."/>
            <person name="Glazer B.T."/>
            <person name="Huber J.A."/>
        </authorList>
    </citation>
    <scope>NUCLEOTIDE SEQUENCE [LARGE SCALE GENOMIC DNA]</scope>
</reference>
<evidence type="ECO:0000256" key="1">
    <source>
        <dbReference type="SAM" id="Phobius"/>
    </source>
</evidence>
<keyword evidence="1" id="KW-1133">Transmembrane helix</keyword>
<evidence type="ECO:0000313" key="2">
    <source>
        <dbReference type="EMBL" id="PCI97601.1"/>
    </source>
</evidence>
<feature type="transmembrane region" description="Helical" evidence="1">
    <location>
        <begin position="44"/>
        <end position="65"/>
    </location>
</feature>